<keyword evidence="1" id="KW-0732">Signal</keyword>
<dbReference type="Pfam" id="PF07732">
    <property type="entry name" value="Cu-oxidase_3"/>
    <property type="match status" value="1"/>
</dbReference>
<evidence type="ECO:0000313" key="4">
    <source>
        <dbReference type="Proteomes" id="UP000321523"/>
    </source>
</evidence>
<evidence type="ECO:0000313" key="3">
    <source>
        <dbReference type="EMBL" id="GEO42974.1"/>
    </source>
</evidence>
<dbReference type="Gene3D" id="2.60.40.420">
    <property type="entry name" value="Cupredoxins - blue copper proteins"/>
    <property type="match status" value="1"/>
</dbReference>
<gene>
    <name evidence="3" type="ORF">SAE02_71220</name>
</gene>
<organism evidence="3 4">
    <name type="scientific">Skermanella aerolata</name>
    <dbReference type="NCBI Taxonomy" id="393310"/>
    <lineage>
        <taxon>Bacteria</taxon>
        <taxon>Pseudomonadati</taxon>
        <taxon>Pseudomonadota</taxon>
        <taxon>Alphaproteobacteria</taxon>
        <taxon>Rhodospirillales</taxon>
        <taxon>Azospirillaceae</taxon>
        <taxon>Skermanella</taxon>
    </lineage>
</organism>
<sequence length="394" mass="42838">MRRRQFLKYGSVVAVFTTATVSLPSLLAAQIADPGDLPTGDDADFDLEIVDVDVELIDGSTVPMYAFSHAGQPPSIPGPILRVKQGDTVRIDIRNSSTKPHGFQILGQTNAATTGIAPSEGDGDDKVRIEFVATKPGTYFYVDGDNAPINRVLGLHGALIVEPTNGYADGAARKKPMPYPAGSATANMKSLFTAFGEATIDGKQARFPGKPWQAGREYVWIFNQIDPVLCRRIAAGENPSASEFQEQFHPRYFTINGLCGMDAAHDKATCPTGHVGEPALIRSMNAGLATHSPHIHGNHVFVLTQSNANGVPVYQQDLFEHDVWLMPPMMIKDVLLPFTTPPDLPPAPWRMVQEKYPLQYPMHCHNEISQTSAGGSYPMGLMTDWEIEGPLVTS</sequence>
<proteinExistence type="predicted"/>
<dbReference type="EMBL" id="BJYZ01000056">
    <property type="protein sequence ID" value="GEO42974.1"/>
    <property type="molecule type" value="Genomic_DNA"/>
</dbReference>
<reference evidence="3 4" key="1">
    <citation type="submission" date="2019-07" db="EMBL/GenBank/DDBJ databases">
        <title>Whole genome shotgun sequence of Skermanella aerolata NBRC 106429.</title>
        <authorList>
            <person name="Hosoyama A."/>
            <person name="Uohara A."/>
            <person name="Ohji S."/>
            <person name="Ichikawa N."/>
        </authorList>
    </citation>
    <scope>NUCLEOTIDE SEQUENCE [LARGE SCALE GENOMIC DNA]</scope>
    <source>
        <strain evidence="3 4">NBRC 106429</strain>
    </source>
</reference>
<name>A0A512E2N0_9PROT</name>
<dbReference type="AlphaFoldDB" id="A0A512E2N0"/>
<dbReference type="RefSeq" id="WP_084721443.1">
    <property type="nucleotide sequence ID" value="NZ_BJYZ01000056.1"/>
</dbReference>
<comment type="caution">
    <text evidence="3">The sequence shown here is derived from an EMBL/GenBank/DDBJ whole genome shotgun (WGS) entry which is preliminary data.</text>
</comment>
<accession>A0A512E2N0</accession>
<dbReference type="SUPFAM" id="SSF49503">
    <property type="entry name" value="Cupredoxins"/>
    <property type="match status" value="2"/>
</dbReference>
<dbReference type="Proteomes" id="UP000321523">
    <property type="component" value="Unassembled WGS sequence"/>
</dbReference>
<feature type="chain" id="PRO_5021747891" description="Plastocyanin-like domain-containing protein" evidence="1">
    <location>
        <begin position="29"/>
        <end position="394"/>
    </location>
</feature>
<evidence type="ECO:0000259" key="2">
    <source>
        <dbReference type="Pfam" id="PF07732"/>
    </source>
</evidence>
<dbReference type="InterPro" id="IPR008972">
    <property type="entry name" value="Cupredoxin"/>
</dbReference>
<keyword evidence="4" id="KW-1185">Reference proteome</keyword>
<feature type="domain" description="Plastocyanin-like" evidence="2">
    <location>
        <begin position="75"/>
        <end position="165"/>
    </location>
</feature>
<evidence type="ECO:0000256" key="1">
    <source>
        <dbReference type="SAM" id="SignalP"/>
    </source>
</evidence>
<protein>
    <recommendedName>
        <fullName evidence="2">Plastocyanin-like domain-containing protein</fullName>
    </recommendedName>
</protein>
<dbReference type="OrthoDB" id="9757546at2"/>
<feature type="signal peptide" evidence="1">
    <location>
        <begin position="1"/>
        <end position="28"/>
    </location>
</feature>
<dbReference type="InterPro" id="IPR011707">
    <property type="entry name" value="Cu-oxidase-like_N"/>
</dbReference>
<dbReference type="GO" id="GO:0005507">
    <property type="term" value="F:copper ion binding"/>
    <property type="evidence" value="ECO:0007669"/>
    <property type="project" value="InterPro"/>
</dbReference>